<organism evidence="4 5">
    <name type="scientific">Striga hermonthica</name>
    <name type="common">Purple witchweed</name>
    <name type="synonym">Buchnera hermonthica</name>
    <dbReference type="NCBI Taxonomy" id="68872"/>
    <lineage>
        <taxon>Eukaryota</taxon>
        <taxon>Viridiplantae</taxon>
        <taxon>Streptophyta</taxon>
        <taxon>Embryophyta</taxon>
        <taxon>Tracheophyta</taxon>
        <taxon>Spermatophyta</taxon>
        <taxon>Magnoliopsida</taxon>
        <taxon>eudicotyledons</taxon>
        <taxon>Gunneridae</taxon>
        <taxon>Pentapetalae</taxon>
        <taxon>asterids</taxon>
        <taxon>lamiids</taxon>
        <taxon>Lamiales</taxon>
        <taxon>Orobanchaceae</taxon>
        <taxon>Buchnereae</taxon>
        <taxon>Striga</taxon>
    </lineage>
</organism>
<dbReference type="InterPro" id="IPR032861">
    <property type="entry name" value="TAXi_N"/>
</dbReference>
<dbReference type="OrthoDB" id="2747330at2759"/>
<comment type="caution">
    <text evidence="4">The sequence shown here is derived from an EMBL/GenBank/DDBJ whole genome shotgun (WGS) entry which is preliminary data.</text>
</comment>
<protein>
    <recommendedName>
        <fullName evidence="3">Xylanase inhibitor N-terminal domain-containing protein</fullName>
    </recommendedName>
</protein>
<dbReference type="AlphaFoldDB" id="A0A9N7N5H1"/>
<dbReference type="Proteomes" id="UP001153555">
    <property type="component" value="Unassembled WGS sequence"/>
</dbReference>
<feature type="signal peptide" evidence="2">
    <location>
        <begin position="1"/>
        <end position="22"/>
    </location>
</feature>
<dbReference type="Pfam" id="PF14543">
    <property type="entry name" value="TAXi_N"/>
    <property type="match status" value="1"/>
</dbReference>
<evidence type="ECO:0000256" key="2">
    <source>
        <dbReference type="SAM" id="SignalP"/>
    </source>
</evidence>
<dbReference type="InterPro" id="IPR001461">
    <property type="entry name" value="Aspartic_peptidase_A1"/>
</dbReference>
<evidence type="ECO:0000313" key="5">
    <source>
        <dbReference type="Proteomes" id="UP001153555"/>
    </source>
</evidence>
<dbReference type="Gene3D" id="2.40.70.10">
    <property type="entry name" value="Acid Proteases"/>
    <property type="match status" value="2"/>
</dbReference>
<keyword evidence="5" id="KW-1185">Reference proteome</keyword>
<feature type="domain" description="Xylanase inhibitor N-terminal" evidence="3">
    <location>
        <begin position="79"/>
        <end position="176"/>
    </location>
</feature>
<dbReference type="InterPro" id="IPR021109">
    <property type="entry name" value="Peptidase_aspartic_dom_sf"/>
</dbReference>
<evidence type="ECO:0000313" key="4">
    <source>
        <dbReference type="EMBL" id="CAA0827323.1"/>
    </source>
</evidence>
<accession>A0A9N7N5H1</accession>
<evidence type="ECO:0000256" key="1">
    <source>
        <dbReference type="ARBA" id="ARBA00007447"/>
    </source>
</evidence>
<comment type="similarity">
    <text evidence="1">Belongs to the peptidase A1 family.</text>
</comment>
<reference evidence="4" key="1">
    <citation type="submission" date="2019-12" db="EMBL/GenBank/DDBJ databases">
        <authorList>
            <person name="Scholes J."/>
        </authorList>
    </citation>
    <scope>NUCLEOTIDE SEQUENCE</scope>
</reference>
<dbReference type="EMBL" id="CACSLK010027751">
    <property type="protein sequence ID" value="CAA0827323.1"/>
    <property type="molecule type" value="Genomic_DNA"/>
</dbReference>
<feature type="chain" id="PRO_5040441202" description="Xylanase inhibitor N-terminal domain-containing protein" evidence="2">
    <location>
        <begin position="23"/>
        <end position="358"/>
    </location>
</feature>
<dbReference type="PANTHER" id="PTHR13683">
    <property type="entry name" value="ASPARTYL PROTEASES"/>
    <property type="match status" value="1"/>
</dbReference>
<gene>
    <name evidence="4" type="ORF">SHERM_23018</name>
</gene>
<dbReference type="GO" id="GO:0004190">
    <property type="term" value="F:aspartic-type endopeptidase activity"/>
    <property type="evidence" value="ECO:0007669"/>
    <property type="project" value="InterPro"/>
</dbReference>
<dbReference type="SUPFAM" id="SSF50630">
    <property type="entry name" value="Acid proteases"/>
    <property type="match status" value="1"/>
</dbReference>
<keyword evidence="2" id="KW-0732">Signal</keyword>
<proteinExistence type="inferred from homology"/>
<dbReference type="PANTHER" id="PTHR13683:SF265">
    <property type="entry name" value="PROTEIN ASPARTIC PROTEASE IN GUARD CELL 2"/>
    <property type="match status" value="1"/>
</dbReference>
<evidence type="ECO:0000259" key="3">
    <source>
        <dbReference type="Pfam" id="PF14543"/>
    </source>
</evidence>
<name>A0A9N7N5H1_STRHE</name>
<sequence>MLTCRAFLLLLLLFLTISTTIGTRIPLTHTNSPTTRRHLANFYHHTAYYVTLGVGTPPQSQDLFIDTDNNLLYDNILVCNVSTAVCTYDYGYSGGLHTQRTMALESVMVRDLVVPDRVPVGCAHVANFMANFTVNGVLGLAGGSLSLASQSSGTLGGAFSYCLSYTSKFSSYYYIGLTGLGVDGVRVDGINEMIFRMSDEEDRGMIVDTGMTVTMLPAEAYIKLWDVFIKAMGNVTTRSSHNMCYQLDETERIPNITLFFSHGPSLTTKHPLYGLYNCFAFAPLESDQSPSVIVNVAQQGTRILVTIHNPFRKLSPTQMIHSRPGHTSKKDIRRKADPILDGFIDPQQNKFPHLQQPF</sequence>
<dbReference type="GO" id="GO:0006508">
    <property type="term" value="P:proteolysis"/>
    <property type="evidence" value="ECO:0007669"/>
    <property type="project" value="InterPro"/>
</dbReference>